<dbReference type="CDD" id="cd00158">
    <property type="entry name" value="RHOD"/>
    <property type="match status" value="1"/>
</dbReference>
<dbReference type="PROSITE" id="PS50206">
    <property type="entry name" value="RHODANESE_3"/>
    <property type="match status" value="1"/>
</dbReference>
<evidence type="ECO:0000259" key="1">
    <source>
        <dbReference type="PROSITE" id="PS50206"/>
    </source>
</evidence>
<feature type="domain" description="Rhodanese" evidence="1">
    <location>
        <begin position="2"/>
        <end position="86"/>
    </location>
</feature>
<dbReference type="PANTHER" id="PTHR43031">
    <property type="entry name" value="FAD-DEPENDENT OXIDOREDUCTASE"/>
    <property type="match status" value="1"/>
</dbReference>
<dbReference type="AlphaFoldDB" id="A0A1Y0IS39"/>
<gene>
    <name evidence="2" type="ORF">CBW65_15100</name>
</gene>
<evidence type="ECO:0000313" key="3">
    <source>
        <dbReference type="Proteomes" id="UP000195437"/>
    </source>
</evidence>
<organism evidence="2 3">
    <name type="scientific">Tumebacillus avium</name>
    <dbReference type="NCBI Taxonomy" id="1903704"/>
    <lineage>
        <taxon>Bacteria</taxon>
        <taxon>Bacillati</taxon>
        <taxon>Bacillota</taxon>
        <taxon>Bacilli</taxon>
        <taxon>Bacillales</taxon>
        <taxon>Alicyclobacillaceae</taxon>
        <taxon>Tumebacillus</taxon>
    </lineage>
</organism>
<keyword evidence="3" id="KW-1185">Reference proteome</keyword>
<dbReference type="SMART" id="SM00450">
    <property type="entry name" value="RHOD"/>
    <property type="match status" value="1"/>
</dbReference>
<dbReference type="Proteomes" id="UP000195437">
    <property type="component" value="Chromosome"/>
</dbReference>
<dbReference type="Pfam" id="PF00581">
    <property type="entry name" value="Rhodanese"/>
    <property type="match status" value="1"/>
</dbReference>
<dbReference type="InterPro" id="IPR036873">
    <property type="entry name" value="Rhodanese-like_dom_sf"/>
</dbReference>
<dbReference type="RefSeq" id="WP_087457545.1">
    <property type="nucleotide sequence ID" value="NZ_CP021434.1"/>
</dbReference>
<dbReference type="InterPro" id="IPR050229">
    <property type="entry name" value="GlpE_sulfurtransferase"/>
</dbReference>
<dbReference type="Gene3D" id="3.40.250.10">
    <property type="entry name" value="Rhodanese-like domain"/>
    <property type="match status" value="1"/>
</dbReference>
<dbReference type="InterPro" id="IPR001763">
    <property type="entry name" value="Rhodanese-like_dom"/>
</dbReference>
<dbReference type="OrthoDB" id="9800872at2"/>
<evidence type="ECO:0000313" key="2">
    <source>
        <dbReference type="EMBL" id="ARU62183.1"/>
    </source>
</evidence>
<proteinExistence type="predicted"/>
<name>A0A1Y0IS39_9BACL</name>
<dbReference type="KEGG" id="tum:CBW65_15100"/>
<dbReference type="PANTHER" id="PTHR43031:SF1">
    <property type="entry name" value="PYRIDINE NUCLEOTIDE-DISULPHIDE OXIDOREDUCTASE"/>
    <property type="match status" value="1"/>
</dbReference>
<dbReference type="SUPFAM" id="SSF52821">
    <property type="entry name" value="Rhodanese/Cell cycle control phosphatase"/>
    <property type="match status" value="1"/>
</dbReference>
<protein>
    <recommendedName>
        <fullName evidence="1">Rhodanese domain-containing protein</fullName>
    </recommendedName>
</protein>
<reference evidence="3" key="1">
    <citation type="submission" date="2017-05" db="EMBL/GenBank/DDBJ databases">
        <authorList>
            <person name="Sung H."/>
        </authorList>
    </citation>
    <scope>NUCLEOTIDE SEQUENCE [LARGE SCALE GENOMIC DNA]</scope>
    <source>
        <strain evidence="3">AR23208</strain>
    </source>
</reference>
<sequence>MSDKPKVILDIRGEEEYITGHIPGSKNIGLQELSFALGDVEPEDKILLVCRTGKRAGQVKLLLEDEGFHNVEVLAGGMEAYKGEIAKEE</sequence>
<dbReference type="EMBL" id="CP021434">
    <property type="protein sequence ID" value="ARU62183.1"/>
    <property type="molecule type" value="Genomic_DNA"/>
</dbReference>
<accession>A0A1Y0IS39</accession>